<keyword evidence="1" id="KW-0472">Membrane</keyword>
<keyword evidence="1" id="KW-1133">Transmembrane helix</keyword>
<evidence type="ECO:0000256" key="1">
    <source>
        <dbReference type="SAM" id="Phobius"/>
    </source>
</evidence>
<keyword evidence="3" id="KW-1185">Reference proteome</keyword>
<protein>
    <submittedName>
        <fullName evidence="2">Uncharacterized protein</fullName>
    </submittedName>
</protein>
<organism evidence="2 3">
    <name type="scientific">Salix suchowensis</name>
    <dbReference type="NCBI Taxonomy" id="1278906"/>
    <lineage>
        <taxon>Eukaryota</taxon>
        <taxon>Viridiplantae</taxon>
        <taxon>Streptophyta</taxon>
        <taxon>Embryophyta</taxon>
        <taxon>Tracheophyta</taxon>
        <taxon>Spermatophyta</taxon>
        <taxon>Magnoliopsida</taxon>
        <taxon>eudicotyledons</taxon>
        <taxon>Gunneridae</taxon>
        <taxon>Pentapetalae</taxon>
        <taxon>rosids</taxon>
        <taxon>fabids</taxon>
        <taxon>Malpighiales</taxon>
        <taxon>Salicaceae</taxon>
        <taxon>Saliceae</taxon>
        <taxon>Salix</taxon>
    </lineage>
</organism>
<keyword evidence="1" id="KW-0812">Transmembrane</keyword>
<feature type="transmembrane region" description="Helical" evidence="1">
    <location>
        <begin position="6"/>
        <end position="28"/>
    </location>
</feature>
<reference evidence="2" key="1">
    <citation type="submission" date="2022-10" db="EMBL/GenBank/DDBJ databases">
        <authorList>
            <person name="Hyden B.L."/>
            <person name="Feng K."/>
            <person name="Yates T."/>
            <person name="Jawdy S."/>
            <person name="Smart L.B."/>
            <person name="Muchero W."/>
        </authorList>
    </citation>
    <scope>NUCLEOTIDE SEQUENCE</scope>
    <source>
        <tissue evidence="2">Shoot tip</tissue>
    </source>
</reference>
<name>A0ABQ9CH60_9ROSI</name>
<sequence length="56" mass="6371">MASTCFRFFLVGSFVFIIVLFPFSHFLLHSHQSLLRLLVGLEVVATPLQPIQQVPQ</sequence>
<evidence type="ECO:0000313" key="2">
    <source>
        <dbReference type="EMBL" id="KAJ6397855.1"/>
    </source>
</evidence>
<accession>A0ABQ9CH60</accession>
<dbReference type="Proteomes" id="UP001141253">
    <property type="component" value="Chromosome 5"/>
</dbReference>
<comment type="caution">
    <text evidence="2">The sequence shown here is derived from an EMBL/GenBank/DDBJ whole genome shotgun (WGS) entry which is preliminary data.</text>
</comment>
<reference evidence="2" key="2">
    <citation type="journal article" date="2023" name="Int. J. Mol. Sci.">
        <title>De Novo Assembly and Annotation of 11 Diverse Shrub Willow (Salix) Genomes Reveals Novel Gene Organization in Sex-Linked Regions.</title>
        <authorList>
            <person name="Hyden B."/>
            <person name="Feng K."/>
            <person name="Yates T.B."/>
            <person name="Jawdy S."/>
            <person name="Cereghino C."/>
            <person name="Smart L.B."/>
            <person name="Muchero W."/>
        </authorList>
    </citation>
    <scope>NUCLEOTIDE SEQUENCE</scope>
    <source>
        <tissue evidence="2">Shoot tip</tissue>
    </source>
</reference>
<gene>
    <name evidence="2" type="ORF">OIU77_018797</name>
</gene>
<dbReference type="EMBL" id="JAPFFI010000003">
    <property type="protein sequence ID" value="KAJ6397855.1"/>
    <property type="molecule type" value="Genomic_DNA"/>
</dbReference>
<proteinExistence type="predicted"/>
<evidence type="ECO:0000313" key="3">
    <source>
        <dbReference type="Proteomes" id="UP001141253"/>
    </source>
</evidence>